<dbReference type="InterPro" id="IPR011009">
    <property type="entry name" value="Kinase-like_dom_sf"/>
</dbReference>
<feature type="transmembrane region" description="Helical" evidence="2">
    <location>
        <begin position="524"/>
        <end position="545"/>
    </location>
</feature>
<evidence type="ECO:0000313" key="5">
    <source>
        <dbReference type="Proteomes" id="UP000034681"/>
    </source>
</evidence>
<dbReference type="GO" id="GO:1901031">
    <property type="term" value="P:regulation of response to reactive oxygen species"/>
    <property type="evidence" value="ECO:0007669"/>
    <property type="project" value="TreeGrafter"/>
</dbReference>
<dbReference type="Pfam" id="PF03109">
    <property type="entry name" value="ABC1"/>
    <property type="match status" value="1"/>
</dbReference>
<sequence length="577" mass="65298">MVTRLESPDTSLPTPAPVGYRWAQDDYNAMGRIQDIGQFATRLLFQIWLDQQPWSYRDSTLPLLDQKAARQRRRAIWVRESLLHLGPTFIKIGQFFSTRADLFPSAYVEELSKLQDQVPAFSYEQVQTIVRRELGKPLESSFTTFNPDPIASASLGQVHHAILKSGHEVAVKVQRPGLHRLFTIDLRILRSIAEFVQYQTPWGQDGRDWIGIYEECRRTLWEETDYINEGRNADTFRRNFRNLAGVIVPRIHWRYTSSALLTMEYLPGIKINNLEAITEAGLDRKAIAQLGVESYLRQVLHHGFFHADPHPGNIAVNPQGQLIFYDFGMMGQIHPSTKSHLLLTFAGMMQKDANLVVKSMVELGALAGNVDLAPVRRSVQYMLDTYFEQALSTHEAISMTDISEDLYELSYNQPFRFPATFTFVLRAISTLESMGKSLDPDFSFIEVTQPFAAEILGQNAMSESEVILTEISRQAAHFTNTSLSLPQRIHASLDKLEGGDMRLRVNSVEGNRELRKLNILGQGIIYTLLFGILFLGGSQFLTAGWQQAGTISLSLATIPALALVQLLLFKIDRYKTP</sequence>
<dbReference type="PANTHER" id="PTHR10566">
    <property type="entry name" value="CHAPERONE-ACTIVITY OF BC1 COMPLEX CABC1 -RELATED"/>
    <property type="match status" value="1"/>
</dbReference>
<dbReference type="eggNOG" id="COG0661">
    <property type="taxonomic scope" value="Bacteria"/>
</dbReference>
<evidence type="ECO:0000256" key="2">
    <source>
        <dbReference type="SAM" id="Phobius"/>
    </source>
</evidence>
<dbReference type="AlphaFoldDB" id="A0A0M2PZE7"/>
<dbReference type="Proteomes" id="UP000034681">
    <property type="component" value="Unassembled WGS sequence"/>
</dbReference>
<dbReference type="PANTHER" id="PTHR10566:SF113">
    <property type="entry name" value="PROTEIN ACTIVITY OF BC1 COMPLEX KINASE 7, CHLOROPLASTIC"/>
    <property type="match status" value="1"/>
</dbReference>
<dbReference type="SUPFAM" id="SSF56112">
    <property type="entry name" value="Protein kinase-like (PK-like)"/>
    <property type="match status" value="1"/>
</dbReference>
<name>A0A0M2PZE7_PROHO</name>
<feature type="domain" description="ABC1 atypical kinase-like" evidence="3">
    <location>
        <begin position="113"/>
        <end position="359"/>
    </location>
</feature>
<protein>
    <recommendedName>
        <fullName evidence="3">ABC1 atypical kinase-like domain-containing protein</fullName>
    </recommendedName>
</protein>
<dbReference type="InterPro" id="IPR004147">
    <property type="entry name" value="ABC1_dom"/>
</dbReference>
<evidence type="ECO:0000256" key="1">
    <source>
        <dbReference type="ARBA" id="ARBA00009670"/>
    </source>
</evidence>
<dbReference type="EMBL" id="AJTX02000004">
    <property type="protein sequence ID" value="KKJ00433.1"/>
    <property type="molecule type" value="Genomic_DNA"/>
</dbReference>
<evidence type="ECO:0000259" key="3">
    <source>
        <dbReference type="Pfam" id="PF03109"/>
    </source>
</evidence>
<keyword evidence="2" id="KW-0812">Transmembrane</keyword>
<gene>
    <name evidence="4" type="ORF">PROH_12430</name>
</gene>
<organism evidence="4 5">
    <name type="scientific">Prochlorothrix hollandica PCC 9006 = CALU 1027</name>
    <dbReference type="NCBI Taxonomy" id="317619"/>
    <lineage>
        <taxon>Bacteria</taxon>
        <taxon>Bacillati</taxon>
        <taxon>Cyanobacteriota</taxon>
        <taxon>Cyanophyceae</taxon>
        <taxon>Prochlorotrichales</taxon>
        <taxon>Prochlorotrichaceae</taxon>
        <taxon>Prochlorothrix</taxon>
    </lineage>
</organism>
<dbReference type="RefSeq" id="WP_017711849.1">
    <property type="nucleotide sequence ID" value="NZ_KB235933.1"/>
</dbReference>
<keyword evidence="2" id="KW-0472">Membrane</keyword>
<dbReference type="InterPro" id="IPR050154">
    <property type="entry name" value="UbiB_kinase"/>
</dbReference>
<dbReference type="GO" id="GO:0046467">
    <property type="term" value="P:membrane lipid biosynthetic process"/>
    <property type="evidence" value="ECO:0007669"/>
    <property type="project" value="TreeGrafter"/>
</dbReference>
<comment type="similarity">
    <text evidence="1">Belongs to the protein kinase superfamily. ADCK protein kinase family.</text>
</comment>
<accession>A0A0M2PZE7</accession>
<comment type="caution">
    <text evidence="4">The sequence shown here is derived from an EMBL/GenBank/DDBJ whole genome shotgun (WGS) entry which is preliminary data.</text>
</comment>
<evidence type="ECO:0000313" key="4">
    <source>
        <dbReference type="EMBL" id="KKJ00433.1"/>
    </source>
</evidence>
<reference evidence="4" key="1">
    <citation type="submission" date="2012-04" db="EMBL/GenBank/DDBJ databases">
        <authorList>
            <person name="Borisov I.G."/>
            <person name="Ivanikova N.V."/>
            <person name="Pinevich A.V."/>
        </authorList>
    </citation>
    <scope>NUCLEOTIDE SEQUENCE</scope>
    <source>
        <strain evidence="4">CALU 1027</strain>
    </source>
</reference>
<proteinExistence type="inferred from homology"/>
<dbReference type="GO" id="GO:0016020">
    <property type="term" value="C:membrane"/>
    <property type="evidence" value="ECO:0007669"/>
    <property type="project" value="GOC"/>
</dbReference>
<feature type="transmembrane region" description="Helical" evidence="2">
    <location>
        <begin position="551"/>
        <end position="569"/>
    </location>
</feature>
<keyword evidence="5" id="KW-1185">Reference proteome</keyword>
<keyword evidence="2" id="KW-1133">Transmembrane helix</keyword>
<dbReference type="CDD" id="cd05121">
    <property type="entry name" value="ABC1_ADCK3-like"/>
    <property type="match status" value="1"/>
</dbReference>